<dbReference type="InterPro" id="IPR015947">
    <property type="entry name" value="PUA-like_sf"/>
</dbReference>
<organism evidence="2">
    <name type="scientific">marine sediment metagenome</name>
    <dbReference type="NCBI Taxonomy" id="412755"/>
    <lineage>
        <taxon>unclassified sequences</taxon>
        <taxon>metagenomes</taxon>
        <taxon>ecological metagenomes</taxon>
    </lineage>
</organism>
<proteinExistence type="predicted"/>
<dbReference type="InterPro" id="IPR003111">
    <property type="entry name" value="Lon_prtase_N"/>
</dbReference>
<dbReference type="Pfam" id="PF02190">
    <property type="entry name" value="LON_substr_bdg"/>
    <property type="match status" value="1"/>
</dbReference>
<dbReference type="AlphaFoldDB" id="A0A0F9UFQ8"/>
<feature type="domain" description="Lon N-terminal" evidence="1">
    <location>
        <begin position="4"/>
        <end position="191"/>
    </location>
</feature>
<accession>A0A0F9UFQ8</accession>
<dbReference type="EMBL" id="LAZR01000097">
    <property type="protein sequence ID" value="KKN92045.1"/>
    <property type="molecule type" value="Genomic_DNA"/>
</dbReference>
<dbReference type="PANTHER" id="PTHR46732">
    <property type="entry name" value="ATP-DEPENDENT PROTEASE LA (LON) DOMAIN PROTEIN"/>
    <property type="match status" value="1"/>
</dbReference>
<name>A0A0F9UFQ8_9ZZZZ</name>
<gene>
    <name evidence="2" type="ORF">LCGC14_0211030</name>
</gene>
<reference evidence="2" key="1">
    <citation type="journal article" date="2015" name="Nature">
        <title>Complex archaea that bridge the gap between prokaryotes and eukaryotes.</title>
        <authorList>
            <person name="Spang A."/>
            <person name="Saw J.H."/>
            <person name="Jorgensen S.L."/>
            <person name="Zaremba-Niedzwiedzka K."/>
            <person name="Martijn J."/>
            <person name="Lind A.E."/>
            <person name="van Eijk R."/>
            <person name="Schleper C."/>
            <person name="Guy L."/>
            <person name="Ettema T.J."/>
        </authorList>
    </citation>
    <scope>NUCLEOTIDE SEQUENCE</scope>
</reference>
<evidence type="ECO:0000313" key="2">
    <source>
        <dbReference type="EMBL" id="KKN92045.1"/>
    </source>
</evidence>
<evidence type="ECO:0000259" key="1">
    <source>
        <dbReference type="SMART" id="SM00464"/>
    </source>
</evidence>
<dbReference type="Gene3D" id="2.30.130.40">
    <property type="entry name" value="LON domain-like"/>
    <property type="match status" value="1"/>
</dbReference>
<dbReference type="PANTHER" id="PTHR46732:SF8">
    <property type="entry name" value="ATP-DEPENDENT PROTEASE LA (LON) DOMAIN PROTEIN"/>
    <property type="match status" value="1"/>
</dbReference>
<dbReference type="SUPFAM" id="SSF88697">
    <property type="entry name" value="PUA domain-like"/>
    <property type="match status" value="1"/>
</dbReference>
<dbReference type="InterPro" id="IPR046336">
    <property type="entry name" value="Lon_prtase_N_sf"/>
</dbReference>
<dbReference type="SMART" id="SM00464">
    <property type="entry name" value="LON"/>
    <property type="match status" value="1"/>
</dbReference>
<comment type="caution">
    <text evidence="2">The sequence shown here is derived from an EMBL/GenBank/DDBJ whole genome shotgun (WGS) entry which is preliminary data.</text>
</comment>
<protein>
    <recommendedName>
        <fullName evidence="1">Lon N-terminal domain-containing protein</fullName>
    </recommendedName>
</protein>
<sequence>MTDNYALFPLKSILLPYCVLDLQIFEARYLDMISRCFKQDQGFLIVGLEAGPETGSGNLRFNALGCEARIIDWQQRDNGLLGIRVAGHRRGRASAVEVAADGLVTADIEWLVEERDMPPGPEYSDLLALRDSLLQHPMAAGLGLPGVENSQQALAYQLAYLLPFTLDKKAALMHIGPSAERLDQIGDWLQALQS</sequence>